<evidence type="ECO:0000256" key="6">
    <source>
        <dbReference type="ARBA" id="ARBA00023125"/>
    </source>
</evidence>
<evidence type="ECO:0000256" key="5">
    <source>
        <dbReference type="ARBA" id="ARBA00023015"/>
    </source>
</evidence>
<comment type="subcellular location">
    <subcellularLocation>
        <location evidence="1 9">Cytoplasm</location>
    </subcellularLocation>
</comment>
<dbReference type="InterPro" id="IPR001789">
    <property type="entry name" value="Sig_transdc_resp-reg_receiver"/>
</dbReference>
<keyword evidence="8 9" id="KW-0804">Transcription</keyword>
<dbReference type="InterPro" id="IPR024187">
    <property type="entry name" value="Sig_transdc_resp-reg_cit/mal"/>
</dbReference>
<dbReference type="PANTHER" id="PTHR45526:SF1">
    <property type="entry name" value="TRANSCRIPTIONAL REGULATORY PROTEIN DCUR-RELATED"/>
    <property type="match status" value="1"/>
</dbReference>
<evidence type="ECO:0000256" key="1">
    <source>
        <dbReference type="ARBA" id="ARBA00004496"/>
    </source>
</evidence>
<dbReference type="InterPro" id="IPR005471">
    <property type="entry name" value="Tscrpt_reg_IclR_N"/>
</dbReference>
<dbReference type="Gene3D" id="1.10.10.10">
    <property type="entry name" value="Winged helix-like DNA-binding domain superfamily/Winged helix DNA-binding domain"/>
    <property type="match status" value="1"/>
</dbReference>
<keyword evidence="7 9" id="KW-0010">Activator</keyword>
<keyword evidence="2 9" id="KW-0963">Cytoplasm</keyword>
<evidence type="ECO:0000256" key="9">
    <source>
        <dbReference type="PIRNR" id="PIRNR006171"/>
    </source>
</evidence>
<dbReference type="PIRSF" id="PIRSF006171">
    <property type="entry name" value="RR_citrat_malat"/>
    <property type="match status" value="1"/>
</dbReference>
<evidence type="ECO:0000256" key="10">
    <source>
        <dbReference type="PROSITE-ProRule" id="PRU00169"/>
    </source>
</evidence>
<organism evidence="12 13">
    <name type="scientific">Agrococcus jejuensis</name>
    <dbReference type="NCBI Taxonomy" id="399736"/>
    <lineage>
        <taxon>Bacteria</taxon>
        <taxon>Bacillati</taxon>
        <taxon>Actinomycetota</taxon>
        <taxon>Actinomycetes</taxon>
        <taxon>Micrococcales</taxon>
        <taxon>Microbacteriaceae</taxon>
        <taxon>Agrococcus</taxon>
    </lineage>
</organism>
<dbReference type="SUPFAM" id="SSF46785">
    <property type="entry name" value="Winged helix' DNA-binding domain"/>
    <property type="match status" value="1"/>
</dbReference>
<dbReference type="GO" id="GO:0000156">
    <property type="term" value="F:phosphorelay response regulator activity"/>
    <property type="evidence" value="ECO:0007669"/>
    <property type="project" value="TreeGrafter"/>
</dbReference>
<dbReference type="GO" id="GO:0005737">
    <property type="term" value="C:cytoplasm"/>
    <property type="evidence" value="ECO:0007669"/>
    <property type="project" value="UniProtKB-SubCell"/>
</dbReference>
<evidence type="ECO:0000256" key="4">
    <source>
        <dbReference type="ARBA" id="ARBA00023012"/>
    </source>
</evidence>
<dbReference type="EMBL" id="LT629695">
    <property type="protein sequence ID" value="SDH31692.1"/>
    <property type="molecule type" value="Genomic_DNA"/>
</dbReference>
<evidence type="ECO:0000256" key="3">
    <source>
        <dbReference type="ARBA" id="ARBA00022553"/>
    </source>
</evidence>
<dbReference type="RefSeq" id="WP_092502859.1">
    <property type="nucleotide sequence ID" value="NZ_LT629695.1"/>
</dbReference>
<dbReference type="PROSITE" id="PS50110">
    <property type="entry name" value="RESPONSE_REGULATORY"/>
    <property type="match status" value="1"/>
</dbReference>
<protein>
    <recommendedName>
        <fullName evidence="9">Transcriptional regulatory protein</fullName>
    </recommendedName>
</protein>
<dbReference type="GO" id="GO:0003677">
    <property type="term" value="F:DNA binding"/>
    <property type="evidence" value="ECO:0007669"/>
    <property type="project" value="UniProtKB-KW"/>
</dbReference>
<keyword evidence="3 10" id="KW-0597">Phosphoprotein</keyword>
<keyword evidence="6 9" id="KW-0238">DNA-binding</keyword>
<evidence type="ECO:0000313" key="12">
    <source>
        <dbReference type="EMBL" id="SDH31692.1"/>
    </source>
</evidence>
<dbReference type="Gene3D" id="3.40.50.2300">
    <property type="match status" value="1"/>
</dbReference>
<reference evidence="13" key="1">
    <citation type="submission" date="2016-10" db="EMBL/GenBank/DDBJ databases">
        <authorList>
            <person name="Varghese N."/>
            <person name="Submissions S."/>
        </authorList>
    </citation>
    <scope>NUCLEOTIDE SEQUENCE [LARGE SCALE GENOMIC DNA]</scope>
    <source>
        <strain evidence="13">DSM 22002</strain>
    </source>
</reference>
<feature type="domain" description="Response regulatory" evidence="11">
    <location>
        <begin position="6"/>
        <end position="122"/>
    </location>
</feature>
<dbReference type="SMART" id="SM00448">
    <property type="entry name" value="REC"/>
    <property type="match status" value="1"/>
</dbReference>
<evidence type="ECO:0000256" key="8">
    <source>
        <dbReference type="ARBA" id="ARBA00023163"/>
    </source>
</evidence>
<proteinExistence type="predicted"/>
<sequence>MSIVLRALVVEDEPQVAIVTRGFVERHPGFQVVAVAPTGEQALDAVETLAPDVVLLDVHLPDISGLTVLRRLRSRGSRVEVVAVTAARDLETVRLARTQGVRHYLVKPFDMQTLHQRLDDVHRAVVQERALAASTLDQAGIDAVLGSSSAGPRLVRKGVNDRTLQTVEAALAEAGSDASAAEVAERIGMSRVSARRYLERLVELGVARVEPRYGSAGRPEHRYTATGS</sequence>
<keyword evidence="13" id="KW-1185">Reference proteome</keyword>
<feature type="modified residue" description="4-aspartylphosphate" evidence="10">
    <location>
        <position position="57"/>
    </location>
</feature>
<evidence type="ECO:0000313" key="13">
    <source>
        <dbReference type="Proteomes" id="UP000198822"/>
    </source>
</evidence>
<dbReference type="InterPro" id="IPR036390">
    <property type="entry name" value="WH_DNA-bd_sf"/>
</dbReference>
<dbReference type="Pfam" id="PF00072">
    <property type="entry name" value="Response_reg"/>
    <property type="match status" value="1"/>
</dbReference>
<dbReference type="PANTHER" id="PTHR45526">
    <property type="entry name" value="TRANSCRIPTIONAL REGULATORY PROTEIN DPIA"/>
    <property type="match status" value="1"/>
</dbReference>
<dbReference type="AlphaFoldDB" id="A0A1G8BEN2"/>
<evidence type="ECO:0000256" key="7">
    <source>
        <dbReference type="ARBA" id="ARBA00023159"/>
    </source>
</evidence>
<dbReference type="STRING" id="399736.SAMN04489720_0923"/>
<dbReference type="Pfam" id="PF09339">
    <property type="entry name" value="HTH_IclR"/>
    <property type="match status" value="1"/>
</dbReference>
<evidence type="ECO:0000256" key="2">
    <source>
        <dbReference type="ARBA" id="ARBA00022490"/>
    </source>
</evidence>
<accession>A0A1G8BEN2</accession>
<dbReference type="InterPro" id="IPR011006">
    <property type="entry name" value="CheY-like_superfamily"/>
</dbReference>
<keyword evidence="5 9" id="KW-0805">Transcription regulation</keyword>
<keyword evidence="4 9" id="KW-0902">Two-component regulatory system</keyword>
<dbReference type="Proteomes" id="UP000198822">
    <property type="component" value="Chromosome I"/>
</dbReference>
<evidence type="ECO:0000259" key="11">
    <source>
        <dbReference type="PROSITE" id="PS50110"/>
    </source>
</evidence>
<gene>
    <name evidence="12" type="ORF">SAMN04489720_0923</name>
</gene>
<dbReference type="InterPro" id="IPR051271">
    <property type="entry name" value="2C-system_Tx_regulators"/>
</dbReference>
<dbReference type="SUPFAM" id="SSF52172">
    <property type="entry name" value="CheY-like"/>
    <property type="match status" value="1"/>
</dbReference>
<dbReference type="GO" id="GO:0003700">
    <property type="term" value="F:DNA-binding transcription factor activity"/>
    <property type="evidence" value="ECO:0007669"/>
    <property type="project" value="InterPro"/>
</dbReference>
<dbReference type="OrthoDB" id="7187989at2"/>
<dbReference type="InterPro" id="IPR036388">
    <property type="entry name" value="WH-like_DNA-bd_sf"/>
</dbReference>
<name>A0A1G8BEN2_9MICO</name>